<dbReference type="Proteomes" id="UP000828390">
    <property type="component" value="Unassembled WGS sequence"/>
</dbReference>
<comment type="caution">
    <text evidence="2">The sequence shown here is derived from an EMBL/GenBank/DDBJ whole genome shotgun (WGS) entry which is preliminary data.</text>
</comment>
<evidence type="ECO:0000259" key="1">
    <source>
        <dbReference type="Pfam" id="PF01347"/>
    </source>
</evidence>
<keyword evidence="3" id="KW-1185">Reference proteome</keyword>
<evidence type="ECO:0000313" key="2">
    <source>
        <dbReference type="EMBL" id="KAH3831779.1"/>
    </source>
</evidence>
<reference evidence="2" key="1">
    <citation type="journal article" date="2019" name="bioRxiv">
        <title>The Genome of the Zebra Mussel, Dreissena polymorpha: A Resource for Invasive Species Research.</title>
        <authorList>
            <person name="McCartney M.A."/>
            <person name="Auch B."/>
            <person name="Kono T."/>
            <person name="Mallez S."/>
            <person name="Zhang Y."/>
            <person name="Obille A."/>
            <person name="Becker A."/>
            <person name="Abrahante J.E."/>
            <person name="Garbe J."/>
            <person name="Badalamenti J.P."/>
            <person name="Herman A."/>
            <person name="Mangelson H."/>
            <person name="Liachko I."/>
            <person name="Sullivan S."/>
            <person name="Sone E.D."/>
            <person name="Koren S."/>
            <person name="Silverstein K.A.T."/>
            <person name="Beckman K.B."/>
            <person name="Gohl D.M."/>
        </authorList>
    </citation>
    <scope>NUCLEOTIDE SEQUENCE</scope>
    <source>
        <strain evidence="2">Duluth1</strain>
        <tissue evidence="2">Whole animal</tissue>
    </source>
</reference>
<reference evidence="2" key="2">
    <citation type="submission" date="2020-11" db="EMBL/GenBank/DDBJ databases">
        <authorList>
            <person name="McCartney M.A."/>
            <person name="Auch B."/>
            <person name="Kono T."/>
            <person name="Mallez S."/>
            <person name="Becker A."/>
            <person name="Gohl D.M."/>
            <person name="Silverstein K.A.T."/>
            <person name="Koren S."/>
            <person name="Bechman K.B."/>
            <person name="Herman A."/>
            <person name="Abrahante J.E."/>
            <person name="Garbe J."/>
        </authorList>
    </citation>
    <scope>NUCLEOTIDE SEQUENCE</scope>
    <source>
        <strain evidence="2">Duluth1</strain>
        <tissue evidence="2">Whole animal</tissue>
    </source>
</reference>
<dbReference type="EMBL" id="JAIWYP010000004">
    <property type="protein sequence ID" value="KAH3831779.1"/>
    <property type="molecule type" value="Genomic_DNA"/>
</dbReference>
<organism evidence="2 3">
    <name type="scientific">Dreissena polymorpha</name>
    <name type="common">Zebra mussel</name>
    <name type="synonym">Mytilus polymorpha</name>
    <dbReference type="NCBI Taxonomy" id="45954"/>
    <lineage>
        <taxon>Eukaryota</taxon>
        <taxon>Metazoa</taxon>
        <taxon>Spiralia</taxon>
        <taxon>Lophotrochozoa</taxon>
        <taxon>Mollusca</taxon>
        <taxon>Bivalvia</taxon>
        <taxon>Autobranchia</taxon>
        <taxon>Heteroconchia</taxon>
        <taxon>Euheterodonta</taxon>
        <taxon>Imparidentia</taxon>
        <taxon>Neoheterodontei</taxon>
        <taxon>Myida</taxon>
        <taxon>Dreissenoidea</taxon>
        <taxon>Dreissenidae</taxon>
        <taxon>Dreissena</taxon>
    </lineage>
</organism>
<dbReference type="InterPro" id="IPR001747">
    <property type="entry name" value="Vitellogenin_N"/>
</dbReference>
<sequence length="53" mass="5838">MSSLIGVFRDTSVDSELRINAYLAVVRCPSPDALSQIRQVLETETVNQVCIAQ</sequence>
<feature type="domain" description="Vitellogenin" evidence="1">
    <location>
        <begin position="4"/>
        <end position="49"/>
    </location>
</feature>
<accession>A0A9D4HE65</accession>
<gene>
    <name evidence="2" type="ORF">DPMN_105049</name>
</gene>
<dbReference type="InterPro" id="IPR011030">
    <property type="entry name" value="Lipovitellin_superhlx_dom"/>
</dbReference>
<dbReference type="AlphaFoldDB" id="A0A9D4HE65"/>
<dbReference type="Gene3D" id="1.25.10.20">
    <property type="entry name" value="Vitellinogen, superhelical"/>
    <property type="match status" value="1"/>
</dbReference>
<dbReference type="SUPFAM" id="SSF48431">
    <property type="entry name" value="Lipovitellin-phosvitin complex, superhelical domain"/>
    <property type="match status" value="1"/>
</dbReference>
<dbReference type="Pfam" id="PF01347">
    <property type="entry name" value="Vitellogenin_N"/>
    <property type="match status" value="1"/>
</dbReference>
<protein>
    <recommendedName>
        <fullName evidence="1">Vitellogenin domain-containing protein</fullName>
    </recommendedName>
</protein>
<proteinExistence type="predicted"/>
<evidence type="ECO:0000313" key="3">
    <source>
        <dbReference type="Proteomes" id="UP000828390"/>
    </source>
</evidence>
<dbReference type="GO" id="GO:0005319">
    <property type="term" value="F:lipid transporter activity"/>
    <property type="evidence" value="ECO:0007669"/>
    <property type="project" value="InterPro"/>
</dbReference>
<name>A0A9D4HE65_DREPO</name>